<name>A0A5C2RR46_9APHY</name>
<reference evidence="1" key="1">
    <citation type="journal article" date="2018" name="Genome Biol. Evol.">
        <title>Genomics and development of Lentinus tigrinus, a white-rot wood-decaying mushroom with dimorphic fruiting bodies.</title>
        <authorList>
            <person name="Wu B."/>
            <person name="Xu Z."/>
            <person name="Knudson A."/>
            <person name="Carlson A."/>
            <person name="Chen N."/>
            <person name="Kovaka S."/>
            <person name="LaButti K."/>
            <person name="Lipzen A."/>
            <person name="Pennachio C."/>
            <person name="Riley R."/>
            <person name="Schakwitz W."/>
            <person name="Umezawa K."/>
            <person name="Ohm R.A."/>
            <person name="Grigoriev I.V."/>
            <person name="Nagy L.G."/>
            <person name="Gibbons J."/>
            <person name="Hibbett D."/>
        </authorList>
    </citation>
    <scope>NUCLEOTIDE SEQUENCE [LARGE SCALE GENOMIC DNA]</scope>
    <source>
        <strain evidence="1">ALCF2SS1-6</strain>
    </source>
</reference>
<evidence type="ECO:0008006" key="3">
    <source>
        <dbReference type="Google" id="ProtNLM"/>
    </source>
</evidence>
<dbReference type="EMBL" id="ML122311">
    <property type="protein sequence ID" value="RPD54043.1"/>
    <property type="molecule type" value="Genomic_DNA"/>
</dbReference>
<protein>
    <recommendedName>
        <fullName evidence="3">F-box domain-containing protein</fullName>
    </recommendedName>
</protein>
<evidence type="ECO:0000313" key="1">
    <source>
        <dbReference type="EMBL" id="RPD54043.1"/>
    </source>
</evidence>
<evidence type="ECO:0000313" key="2">
    <source>
        <dbReference type="Proteomes" id="UP000313359"/>
    </source>
</evidence>
<dbReference type="AlphaFoldDB" id="A0A5C2RR46"/>
<keyword evidence="2" id="KW-1185">Reference proteome</keyword>
<dbReference type="Proteomes" id="UP000313359">
    <property type="component" value="Unassembled WGS sequence"/>
</dbReference>
<dbReference type="OrthoDB" id="2758338at2759"/>
<gene>
    <name evidence="1" type="ORF">L227DRAFT_657830</name>
</gene>
<sequence length="351" mass="39464">MEGLSPEILHEMYKHACTDGGFTGCSLSLVSKHVRSTSRSARFHSIAFSGLSGTSRQLAQFLSLFTRERATAKALDYYTPIVKHLFFAGAEGGERKLGWHIDSDSDFYYWENNIENPAQIAVKAAHKVYLQDVATLFRLVAQDLETLCFICVGSTTPRFLSGSIQCPVGFPFLRELTIVGVGEDPFISVAPSVLYPSLTHLHFDCPWGMEHKLRSWAEHAPHVTHLCLSKIGKIDNSMEDLAATGSPFKELSRLDIEPDPPPAGDWCGNVYIQYERFMRKLADLISAATISIHVLRHSEDSVEERARKIWLERIEGRCGCWVPLKKMDDATSLEGHHRRRSTDEVEETLLL</sequence>
<proteinExistence type="predicted"/>
<organism evidence="1 2">
    <name type="scientific">Lentinus tigrinus ALCF2SS1-6</name>
    <dbReference type="NCBI Taxonomy" id="1328759"/>
    <lineage>
        <taxon>Eukaryota</taxon>
        <taxon>Fungi</taxon>
        <taxon>Dikarya</taxon>
        <taxon>Basidiomycota</taxon>
        <taxon>Agaricomycotina</taxon>
        <taxon>Agaricomycetes</taxon>
        <taxon>Polyporales</taxon>
        <taxon>Polyporaceae</taxon>
        <taxon>Lentinus</taxon>
    </lineage>
</organism>
<accession>A0A5C2RR46</accession>